<evidence type="ECO:0000256" key="1">
    <source>
        <dbReference type="SAM" id="MobiDB-lite"/>
    </source>
</evidence>
<feature type="region of interest" description="Disordered" evidence="1">
    <location>
        <begin position="174"/>
        <end position="195"/>
    </location>
</feature>
<feature type="region of interest" description="Disordered" evidence="1">
    <location>
        <begin position="1"/>
        <end position="33"/>
    </location>
</feature>
<evidence type="ECO:0000313" key="2">
    <source>
        <dbReference type="EMBL" id="KIW61912.1"/>
    </source>
</evidence>
<reference evidence="2 3" key="1">
    <citation type="submission" date="2015-01" db="EMBL/GenBank/DDBJ databases">
        <title>The Genome Sequence of Exophiala xenobiotica CBS118157.</title>
        <authorList>
            <consortium name="The Broad Institute Genomics Platform"/>
            <person name="Cuomo C."/>
            <person name="de Hoog S."/>
            <person name="Gorbushina A."/>
            <person name="Stielow B."/>
            <person name="Teixiera M."/>
            <person name="Abouelleil A."/>
            <person name="Chapman S.B."/>
            <person name="Priest M."/>
            <person name="Young S.K."/>
            <person name="Wortman J."/>
            <person name="Nusbaum C."/>
            <person name="Birren B."/>
        </authorList>
    </citation>
    <scope>NUCLEOTIDE SEQUENCE [LARGE SCALE GENOMIC DNA]</scope>
    <source>
        <strain evidence="2 3">CBS 118157</strain>
    </source>
</reference>
<name>A0A0D2DHY3_9EURO</name>
<protein>
    <recommendedName>
        <fullName evidence="4">Fe2OG dioxygenase domain-containing protein</fullName>
    </recommendedName>
</protein>
<dbReference type="PANTHER" id="PTHR41677">
    <property type="entry name" value="YALI0B19030P"/>
    <property type="match status" value="1"/>
</dbReference>
<gene>
    <name evidence="2" type="ORF">PV05_01979</name>
</gene>
<dbReference type="Proteomes" id="UP000054342">
    <property type="component" value="Unassembled WGS sequence"/>
</dbReference>
<organism evidence="2 3">
    <name type="scientific">Exophiala xenobiotica</name>
    <dbReference type="NCBI Taxonomy" id="348802"/>
    <lineage>
        <taxon>Eukaryota</taxon>
        <taxon>Fungi</taxon>
        <taxon>Dikarya</taxon>
        <taxon>Ascomycota</taxon>
        <taxon>Pezizomycotina</taxon>
        <taxon>Eurotiomycetes</taxon>
        <taxon>Chaetothyriomycetidae</taxon>
        <taxon>Chaetothyriales</taxon>
        <taxon>Herpotrichiellaceae</taxon>
        <taxon>Exophiala</taxon>
    </lineage>
</organism>
<dbReference type="EMBL" id="KN847317">
    <property type="protein sequence ID" value="KIW61912.1"/>
    <property type="molecule type" value="Genomic_DNA"/>
</dbReference>
<keyword evidence="3" id="KW-1185">Reference proteome</keyword>
<dbReference type="HOGENOM" id="CLU_045155_0_0_1"/>
<sequence>MASADVLLPSSSSSSPTPSSHLKRKRSTSTVSRALSKMAPNISRQLAFDPAKHLKFEPPQKIWTMSEIRMAEKGVSPNAVSEPFPLFTHEAVQQMRAEVLSKPVWENCQYKSNIAQCQLRGFAAEYAPFVYDVWRNPEVLSIVSKIAGVELVPAMDLEIAHMNISIKSKEEQEAVNQALQEKEHRDADEGVSGCPFEDDTPIVDWHTDSYPFVCVTMLSDCTHMIGGETALRMGDGEVMKVRGPGMGHAVVLQGRYIEHQALRALGGTERITMVTSFRPKSAFIKDDTVLTTVRSISNLSELYSQYAEYRLELLEERVRAQLKELRDRKRAHRSFDTAAAKTFITEQRNFLDSMLREIVDEDLVTVGYTDDSHLLSDELKLEGRKKARYHSEDRV</sequence>
<dbReference type="STRING" id="348802.A0A0D2DHY3"/>
<evidence type="ECO:0008006" key="4">
    <source>
        <dbReference type="Google" id="ProtNLM"/>
    </source>
</evidence>
<dbReference type="OrthoDB" id="10256055at2759"/>
<evidence type="ECO:0000313" key="3">
    <source>
        <dbReference type="Proteomes" id="UP000054342"/>
    </source>
</evidence>
<dbReference type="PANTHER" id="PTHR41677:SF1">
    <property type="entry name" value="FE2OG DIOXYGENASE DOMAIN-CONTAINING PROTEIN"/>
    <property type="match status" value="1"/>
</dbReference>
<feature type="compositionally biased region" description="Low complexity" evidence="1">
    <location>
        <begin position="9"/>
        <end position="20"/>
    </location>
</feature>
<dbReference type="AlphaFoldDB" id="A0A0D2DHY3"/>
<dbReference type="GeneID" id="25323887"/>
<dbReference type="RefSeq" id="XP_013322496.1">
    <property type="nucleotide sequence ID" value="XM_013467042.1"/>
</dbReference>
<proteinExistence type="predicted"/>
<accession>A0A0D2DHY3</accession>